<sequence length="337" mass="38481">MPPRPRLNAALRAQDMPPHFRHLDGLFTNSRGQKLSYLALFPPLETPLRAVVVYLHGIGDHSRRYFHLYEHLCRLQIGVFAYDLLSHGKSESDHPKRRAHSSKFHHFVDDTNDFLSFLQTKLYAQLQLEAKPKLLLAGLSFGSLVGLHTVLCEKHTFHGIILIAPALLVEMTLMLKVQALFARPLSKFFPRARITPGVNQKYLCRDPEFVDNFMSDPLTVSEKLTARMGAEGLKAMKALAKEKRVEEKGSVLCRVPMLMMMGSNDKVTSFELAQTFYDRLAASDKEFKIFDGYYHVLFDDPESDAVFAHLEKWIQKTVPLPEEQQARAVDDTVKMRL</sequence>
<evidence type="ECO:0000313" key="1">
    <source>
        <dbReference type="EMBL" id="KAI9910572.1"/>
    </source>
</evidence>
<name>A0ACC0VWI9_9STRA</name>
<proteinExistence type="predicted"/>
<dbReference type="Proteomes" id="UP001163321">
    <property type="component" value="Chromosome 6"/>
</dbReference>
<comment type="caution">
    <text evidence="1">The sequence shown here is derived from an EMBL/GenBank/DDBJ whole genome shotgun (WGS) entry which is preliminary data.</text>
</comment>
<dbReference type="EMBL" id="CM047585">
    <property type="protein sequence ID" value="KAI9910572.1"/>
    <property type="molecule type" value="Genomic_DNA"/>
</dbReference>
<reference evidence="1 2" key="1">
    <citation type="journal article" date="2022" name="bioRxiv">
        <title>The genome of the oomycete Peronosclerospora sorghi, a cosmopolitan pathogen of maize and sorghum, is inflated with dispersed pseudogenes.</title>
        <authorList>
            <person name="Fletcher K."/>
            <person name="Martin F."/>
            <person name="Isakeit T."/>
            <person name="Cavanaugh K."/>
            <person name="Magill C."/>
            <person name="Michelmore R."/>
        </authorList>
    </citation>
    <scope>NUCLEOTIDE SEQUENCE [LARGE SCALE GENOMIC DNA]</scope>
    <source>
        <strain evidence="1">P6</strain>
    </source>
</reference>
<protein>
    <submittedName>
        <fullName evidence="1">Uncharacterized protein</fullName>
    </submittedName>
</protein>
<accession>A0ACC0VWI9</accession>
<evidence type="ECO:0000313" key="2">
    <source>
        <dbReference type="Proteomes" id="UP001163321"/>
    </source>
</evidence>
<keyword evidence="2" id="KW-1185">Reference proteome</keyword>
<organism evidence="1 2">
    <name type="scientific">Peronosclerospora sorghi</name>
    <dbReference type="NCBI Taxonomy" id="230839"/>
    <lineage>
        <taxon>Eukaryota</taxon>
        <taxon>Sar</taxon>
        <taxon>Stramenopiles</taxon>
        <taxon>Oomycota</taxon>
        <taxon>Peronosporomycetes</taxon>
        <taxon>Peronosporales</taxon>
        <taxon>Peronosporaceae</taxon>
        <taxon>Peronosclerospora</taxon>
    </lineage>
</organism>
<gene>
    <name evidence="1" type="ORF">PsorP6_010343</name>
</gene>